<reference evidence="6" key="2">
    <citation type="submission" date="2021-04" db="EMBL/GenBank/DDBJ databases">
        <authorList>
            <person name="Gilroy R."/>
        </authorList>
    </citation>
    <scope>NUCLEOTIDE SEQUENCE</scope>
    <source>
        <strain evidence="6">ChiSxjej3B15-24422</strain>
    </source>
</reference>
<keyword evidence="1" id="KW-0805">Transcription regulation</keyword>
<gene>
    <name evidence="6" type="ORF">H9831_03825</name>
</gene>
<dbReference type="InterPro" id="IPR003313">
    <property type="entry name" value="AraC-bd"/>
</dbReference>
<dbReference type="PANTHER" id="PTHR43280">
    <property type="entry name" value="ARAC-FAMILY TRANSCRIPTIONAL REGULATOR"/>
    <property type="match status" value="1"/>
</dbReference>
<dbReference type="PANTHER" id="PTHR43280:SF2">
    <property type="entry name" value="HTH-TYPE TRANSCRIPTIONAL REGULATOR EXSA"/>
    <property type="match status" value="1"/>
</dbReference>
<dbReference type="GO" id="GO:0003700">
    <property type="term" value="F:DNA-binding transcription factor activity"/>
    <property type="evidence" value="ECO:0007669"/>
    <property type="project" value="InterPro"/>
</dbReference>
<dbReference type="InterPro" id="IPR014710">
    <property type="entry name" value="RmlC-like_jellyroll"/>
</dbReference>
<organism evidence="6 7">
    <name type="scientific">Candidatus Eisenbergiella pullistercoris</name>
    <dbReference type="NCBI Taxonomy" id="2838555"/>
    <lineage>
        <taxon>Bacteria</taxon>
        <taxon>Bacillati</taxon>
        <taxon>Bacillota</taxon>
        <taxon>Clostridia</taxon>
        <taxon>Lachnospirales</taxon>
        <taxon>Lachnospiraceae</taxon>
        <taxon>Eisenbergiella</taxon>
    </lineage>
</organism>
<evidence type="ECO:0000256" key="1">
    <source>
        <dbReference type="ARBA" id="ARBA00023015"/>
    </source>
</evidence>
<evidence type="ECO:0000313" key="6">
    <source>
        <dbReference type="EMBL" id="HIY59799.1"/>
    </source>
</evidence>
<evidence type="ECO:0000256" key="2">
    <source>
        <dbReference type="ARBA" id="ARBA00023125"/>
    </source>
</evidence>
<dbReference type="Gene3D" id="2.60.120.10">
    <property type="entry name" value="Jelly Rolls"/>
    <property type="match status" value="1"/>
</dbReference>
<comment type="caution">
    <text evidence="6">The sequence shown here is derived from an EMBL/GenBank/DDBJ whole genome shotgun (WGS) entry which is preliminary data.</text>
</comment>
<proteinExistence type="predicted"/>
<dbReference type="SMART" id="SM00342">
    <property type="entry name" value="HTH_ARAC"/>
    <property type="match status" value="1"/>
</dbReference>
<evidence type="ECO:0000313" key="7">
    <source>
        <dbReference type="Proteomes" id="UP000824007"/>
    </source>
</evidence>
<dbReference type="PROSITE" id="PS01124">
    <property type="entry name" value="HTH_ARAC_FAMILY_2"/>
    <property type="match status" value="1"/>
</dbReference>
<dbReference type="Gene3D" id="1.10.10.60">
    <property type="entry name" value="Homeodomain-like"/>
    <property type="match status" value="2"/>
</dbReference>
<dbReference type="GO" id="GO:0043565">
    <property type="term" value="F:sequence-specific DNA binding"/>
    <property type="evidence" value="ECO:0007669"/>
    <property type="project" value="InterPro"/>
</dbReference>
<feature type="compositionally biased region" description="Polar residues" evidence="4">
    <location>
        <begin position="341"/>
        <end position="352"/>
    </location>
</feature>
<accession>A0A9D2C6F8</accession>
<keyword evidence="3" id="KW-0804">Transcription</keyword>
<dbReference type="InterPro" id="IPR009057">
    <property type="entry name" value="Homeodomain-like_sf"/>
</dbReference>
<dbReference type="Pfam" id="PF12833">
    <property type="entry name" value="HTH_18"/>
    <property type="match status" value="1"/>
</dbReference>
<dbReference type="InterPro" id="IPR018060">
    <property type="entry name" value="HTH_AraC"/>
</dbReference>
<dbReference type="InterPro" id="IPR011051">
    <property type="entry name" value="RmlC_Cupin_sf"/>
</dbReference>
<evidence type="ECO:0000256" key="4">
    <source>
        <dbReference type="SAM" id="MobiDB-lite"/>
    </source>
</evidence>
<feature type="domain" description="HTH araC/xylS-type" evidence="5">
    <location>
        <begin position="211"/>
        <end position="309"/>
    </location>
</feature>
<dbReference type="SUPFAM" id="SSF51182">
    <property type="entry name" value="RmlC-like cupins"/>
    <property type="match status" value="1"/>
</dbReference>
<keyword evidence="2" id="KW-0238">DNA-binding</keyword>
<dbReference type="Pfam" id="PF02311">
    <property type="entry name" value="AraC_binding"/>
    <property type="match status" value="1"/>
</dbReference>
<dbReference type="Proteomes" id="UP000824007">
    <property type="component" value="Unassembled WGS sequence"/>
</dbReference>
<protein>
    <submittedName>
        <fullName evidence="6">AraC family transcriptional regulator</fullName>
    </submittedName>
</protein>
<dbReference type="CDD" id="cd02208">
    <property type="entry name" value="cupin_RmlC-like"/>
    <property type="match status" value="1"/>
</dbReference>
<dbReference type="EMBL" id="DXDD01000048">
    <property type="protein sequence ID" value="HIY59799.1"/>
    <property type="molecule type" value="Genomic_DNA"/>
</dbReference>
<dbReference type="SUPFAM" id="SSF46689">
    <property type="entry name" value="Homeodomain-like"/>
    <property type="match status" value="2"/>
</dbReference>
<name>A0A9D2C6F8_9FIRM</name>
<sequence length="352" mass="39539">MKHASDTPAGAFFSGRSDFPRVRSAEQLPWESIHETVVVDPDVPVRCFSYEDAGVLIPAHWHHSLEILLIEAGGMTVTLNEARVQLRPQDFILINSTDLHSTNCPEHSRVCVLQIPYPFLKQNIPEYDRIRFRPGPCGVPETDAAFRLLLRSLQRCREADGISEPSISSSARSLHFKSLLYELLSLCVSSYLLPEAEREQSLSDTERARLIAVTDYVNAHYSEPVSLRGAAAAVALNPEYFCRFFKKNMGITFLEYVSQVRFSHVCQDILHTDQSVTEILSRHGFTNYKLFRRMFRETYGCTPSAKRRALSARQAPSDHPASSGHPVPSDHPAPSGHRAQSAHQTLSGHRSD</sequence>
<feature type="region of interest" description="Disordered" evidence="4">
    <location>
        <begin position="306"/>
        <end position="352"/>
    </location>
</feature>
<evidence type="ECO:0000259" key="5">
    <source>
        <dbReference type="PROSITE" id="PS01124"/>
    </source>
</evidence>
<evidence type="ECO:0000256" key="3">
    <source>
        <dbReference type="ARBA" id="ARBA00023163"/>
    </source>
</evidence>
<reference evidence="6" key="1">
    <citation type="journal article" date="2021" name="PeerJ">
        <title>Extensive microbial diversity within the chicken gut microbiome revealed by metagenomics and culture.</title>
        <authorList>
            <person name="Gilroy R."/>
            <person name="Ravi A."/>
            <person name="Getino M."/>
            <person name="Pursley I."/>
            <person name="Horton D.L."/>
            <person name="Alikhan N.F."/>
            <person name="Baker D."/>
            <person name="Gharbi K."/>
            <person name="Hall N."/>
            <person name="Watson M."/>
            <person name="Adriaenssens E.M."/>
            <person name="Foster-Nyarko E."/>
            <person name="Jarju S."/>
            <person name="Secka A."/>
            <person name="Antonio M."/>
            <person name="Oren A."/>
            <person name="Chaudhuri R.R."/>
            <person name="La Ragione R."/>
            <person name="Hildebrand F."/>
            <person name="Pallen M.J."/>
        </authorList>
    </citation>
    <scope>NUCLEOTIDE SEQUENCE</scope>
    <source>
        <strain evidence="6">ChiSxjej3B15-24422</strain>
    </source>
</reference>
<dbReference type="AlphaFoldDB" id="A0A9D2C6F8"/>